<dbReference type="EMBL" id="JAFBBU010000001">
    <property type="protein sequence ID" value="MBM7473387.1"/>
    <property type="molecule type" value="Genomic_DNA"/>
</dbReference>
<keyword evidence="6" id="KW-1185">Reference proteome</keyword>
<keyword evidence="1" id="KW-0805">Transcription regulation</keyword>
<organism evidence="5 6">
    <name type="scientific">Subtercola frigoramans</name>
    <dbReference type="NCBI Taxonomy" id="120298"/>
    <lineage>
        <taxon>Bacteria</taxon>
        <taxon>Bacillati</taxon>
        <taxon>Actinomycetota</taxon>
        <taxon>Actinomycetes</taxon>
        <taxon>Micrococcales</taxon>
        <taxon>Microbacteriaceae</taxon>
        <taxon>Subtercola</taxon>
    </lineage>
</organism>
<dbReference type="PROSITE" id="PS01124">
    <property type="entry name" value="HTH_ARAC_FAMILY_2"/>
    <property type="match status" value="1"/>
</dbReference>
<dbReference type="Proteomes" id="UP000776164">
    <property type="component" value="Unassembled WGS sequence"/>
</dbReference>
<evidence type="ECO:0000256" key="1">
    <source>
        <dbReference type="ARBA" id="ARBA00023015"/>
    </source>
</evidence>
<gene>
    <name evidence="5" type="ORF">JOE66_003021</name>
</gene>
<dbReference type="SMART" id="SM00342">
    <property type="entry name" value="HTH_ARAC"/>
    <property type="match status" value="1"/>
</dbReference>
<dbReference type="InterPro" id="IPR035418">
    <property type="entry name" value="AraC-bd_2"/>
</dbReference>
<evidence type="ECO:0000313" key="5">
    <source>
        <dbReference type="EMBL" id="MBM7473387.1"/>
    </source>
</evidence>
<comment type="caution">
    <text evidence="5">The sequence shown here is derived from an EMBL/GenBank/DDBJ whole genome shotgun (WGS) entry which is preliminary data.</text>
</comment>
<evidence type="ECO:0000256" key="2">
    <source>
        <dbReference type="ARBA" id="ARBA00023125"/>
    </source>
</evidence>
<dbReference type="InterPro" id="IPR018060">
    <property type="entry name" value="HTH_AraC"/>
</dbReference>
<dbReference type="PANTHER" id="PTHR46796">
    <property type="entry name" value="HTH-TYPE TRANSCRIPTIONAL ACTIVATOR RHAS-RELATED"/>
    <property type="match status" value="1"/>
</dbReference>
<name>A0ABS2L8G9_9MICO</name>
<accession>A0ABS2L8G9</accession>
<protein>
    <submittedName>
        <fullName evidence="5">AraC-like DNA-binding protein</fullName>
    </submittedName>
</protein>
<dbReference type="Pfam" id="PF12833">
    <property type="entry name" value="HTH_18"/>
    <property type="match status" value="1"/>
</dbReference>
<keyword evidence="3" id="KW-0804">Transcription</keyword>
<reference evidence="5 6" key="1">
    <citation type="submission" date="2021-01" db="EMBL/GenBank/DDBJ databases">
        <title>Sequencing the genomes of 1000 actinobacteria strains.</title>
        <authorList>
            <person name="Klenk H.-P."/>
        </authorList>
    </citation>
    <scope>NUCLEOTIDE SEQUENCE [LARGE SCALE GENOMIC DNA]</scope>
    <source>
        <strain evidence="5 6">DSM 13057</strain>
    </source>
</reference>
<dbReference type="RefSeq" id="WP_205110810.1">
    <property type="nucleotide sequence ID" value="NZ_BAAAHT010000014.1"/>
</dbReference>
<dbReference type="InterPro" id="IPR050204">
    <property type="entry name" value="AraC_XylS_family_regulators"/>
</dbReference>
<dbReference type="PANTHER" id="PTHR46796:SF6">
    <property type="entry name" value="ARAC SUBFAMILY"/>
    <property type="match status" value="1"/>
</dbReference>
<evidence type="ECO:0000313" key="6">
    <source>
        <dbReference type="Proteomes" id="UP000776164"/>
    </source>
</evidence>
<dbReference type="Pfam" id="PF14525">
    <property type="entry name" value="AraC_binding_2"/>
    <property type="match status" value="1"/>
</dbReference>
<feature type="domain" description="HTH araC/xylS-type" evidence="4">
    <location>
        <begin position="211"/>
        <end position="311"/>
    </location>
</feature>
<evidence type="ECO:0000259" key="4">
    <source>
        <dbReference type="PROSITE" id="PS01124"/>
    </source>
</evidence>
<keyword evidence="2" id="KW-0238">DNA-binding</keyword>
<proteinExistence type="predicted"/>
<dbReference type="Gene3D" id="1.10.10.60">
    <property type="entry name" value="Homeodomain-like"/>
    <property type="match status" value="1"/>
</dbReference>
<evidence type="ECO:0000256" key="3">
    <source>
        <dbReference type="ARBA" id="ARBA00023163"/>
    </source>
</evidence>
<sequence length="314" mass="34751">MALANRSDEWQVRLPATNVGSSKRFTMTVDVKPRDEQTFAAEFIWSRVGVIEVMTLTAPTHRGARTAKLIEADPRDFISLVYISEGSMSVYQDGRSALLQPGTLFFLRSQSTYRYAVTGRTEIVAVALPSSLLPFVVSKDMRNITAIALPDSMLNSSAMGLVDALVRTRRTPSIDELLQLERELLLLLVGLISENFGEVTISGSSDRALFSRAAVIIAANAFAPGYGPVDVAAELGIEVRRLYRIFRTESVSIAELIRDTRLQRVALVLSDPLNRDLLADIAVKFGFLGADQCARAFRRKYGQSMRAYRVLSRP</sequence>